<feature type="coiled-coil region" evidence="2">
    <location>
        <begin position="151"/>
        <end position="185"/>
    </location>
</feature>
<dbReference type="Pfam" id="PF25917">
    <property type="entry name" value="BSH_RND"/>
    <property type="match status" value="1"/>
</dbReference>
<accession>A0A085V8K4</accession>
<dbReference type="Gene3D" id="2.40.30.170">
    <property type="match status" value="1"/>
</dbReference>
<feature type="domain" description="Multidrug resistance protein MdtA-like barrel-sandwich hybrid" evidence="3">
    <location>
        <begin position="34"/>
        <end position="227"/>
    </location>
</feature>
<dbReference type="Gene3D" id="2.40.50.100">
    <property type="match status" value="1"/>
</dbReference>
<dbReference type="InterPro" id="IPR050739">
    <property type="entry name" value="MFP"/>
</dbReference>
<dbReference type="PRINTS" id="PR01490">
    <property type="entry name" value="RTXTOXIND"/>
</dbReference>
<dbReference type="EMBL" id="JPQT01000101">
    <property type="protein sequence ID" value="KFE51767.1"/>
    <property type="molecule type" value="Genomic_DNA"/>
</dbReference>
<dbReference type="AlphaFoldDB" id="A0A085V8K4"/>
<dbReference type="Proteomes" id="UP000028643">
    <property type="component" value="Unassembled WGS sequence"/>
</dbReference>
<protein>
    <submittedName>
        <fullName evidence="5">Hemolysin D</fullName>
    </submittedName>
</protein>
<dbReference type="Gene3D" id="1.10.287.470">
    <property type="entry name" value="Helix hairpin bin"/>
    <property type="match status" value="1"/>
</dbReference>
<proteinExistence type="inferred from homology"/>
<dbReference type="PANTHER" id="PTHR30386:SF24">
    <property type="entry name" value="MULTIDRUG RESISTANCE EFFLUX PUMP"/>
    <property type="match status" value="1"/>
</dbReference>
<reference evidence="5 6" key="1">
    <citation type="submission" date="2014-07" db="EMBL/GenBank/DDBJ databases">
        <title>Draft Genome Sequences of Environmental Pseudomonas syringae strains.</title>
        <authorList>
            <person name="Baltrus D.A."/>
            <person name="Berge O."/>
            <person name="Morris C."/>
        </authorList>
    </citation>
    <scope>NUCLEOTIDE SEQUENCE [LARGE SCALE GENOMIC DNA]</scope>
    <source>
        <strain evidence="5 6">CEB003</strain>
    </source>
</reference>
<dbReference type="PANTHER" id="PTHR30386">
    <property type="entry name" value="MEMBRANE FUSION SUBUNIT OF EMRAB-TOLC MULTIDRUG EFFLUX PUMP"/>
    <property type="match status" value="1"/>
</dbReference>
<feature type="domain" description="p-hydroxybenzoic acid efflux pump subunit AaeA-like beta-barrel" evidence="4">
    <location>
        <begin position="232"/>
        <end position="306"/>
    </location>
</feature>
<evidence type="ECO:0000259" key="4">
    <source>
        <dbReference type="Pfam" id="PF25963"/>
    </source>
</evidence>
<dbReference type="GO" id="GO:0055085">
    <property type="term" value="P:transmembrane transport"/>
    <property type="evidence" value="ECO:0007669"/>
    <property type="project" value="InterPro"/>
</dbReference>
<evidence type="ECO:0000256" key="2">
    <source>
        <dbReference type="SAM" id="Coils"/>
    </source>
</evidence>
<keyword evidence="2" id="KW-0175">Coiled coil</keyword>
<evidence type="ECO:0000313" key="5">
    <source>
        <dbReference type="EMBL" id="KFE51767.1"/>
    </source>
</evidence>
<comment type="similarity">
    <text evidence="1">Belongs to the membrane fusion protein (MFP) (TC 8.A.1) family.</text>
</comment>
<comment type="caution">
    <text evidence="5">The sequence shown here is derived from an EMBL/GenBank/DDBJ whole genome shotgun (WGS) entry which is preliminary data.</text>
</comment>
<dbReference type="PATRIC" id="fig|317.174.peg.2331"/>
<gene>
    <name evidence="5" type="ORF">IV02_11345</name>
</gene>
<dbReference type="Pfam" id="PF25963">
    <property type="entry name" value="Beta-barrel_AAEA"/>
    <property type="match status" value="1"/>
</dbReference>
<evidence type="ECO:0000259" key="3">
    <source>
        <dbReference type="Pfam" id="PF25917"/>
    </source>
</evidence>
<dbReference type="SUPFAM" id="SSF111369">
    <property type="entry name" value="HlyD-like secretion proteins"/>
    <property type="match status" value="2"/>
</dbReference>
<sequence>MVIGCGIWGARYWSVGRFVESTDNAYVKADSSIVAPKVSGYIRSLAVGDNQPVKAGELLATLDDRDYRNALNATRSATQASRATVAAIDARVHEQEAVIDQSVAGISAARANRDMAMTNRSRSLTLSGTGLGSRQEAEEATARQRVASAQLDRELAKARTSERKVETLKAQKVVAQARLQQALAMEKQAELNLEHTQILSPVDGTVGSRTARVGQFVQPGTDLMAVVPLNEIYVIANFKETQISRIKGGEAVTIKVDTFSEEEIQGHVQSLSPASGLEFSLLPSDNATGNFTKIVQRIPVKIVLDMPPGLLGRLRPGMSVQANIRTHSSS</sequence>
<organism evidence="5 6">
    <name type="scientific">Pseudomonas syringae</name>
    <dbReference type="NCBI Taxonomy" id="317"/>
    <lineage>
        <taxon>Bacteria</taxon>
        <taxon>Pseudomonadati</taxon>
        <taxon>Pseudomonadota</taxon>
        <taxon>Gammaproteobacteria</taxon>
        <taxon>Pseudomonadales</taxon>
        <taxon>Pseudomonadaceae</taxon>
        <taxon>Pseudomonas</taxon>
    </lineage>
</organism>
<dbReference type="InterPro" id="IPR058625">
    <property type="entry name" value="MdtA-like_BSH"/>
</dbReference>
<dbReference type="InterPro" id="IPR058634">
    <property type="entry name" value="AaeA-lik-b-barrel"/>
</dbReference>
<name>A0A085V8K4_PSESX</name>
<evidence type="ECO:0000313" key="6">
    <source>
        <dbReference type="Proteomes" id="UP000028643"/>
    </source>
</evidence>
<evidence type="ECO:0000256" key="1">
    <source>
        <dbReference type="ARBA" id="ARBA00009477"/>
    </source>
</evidence>